<gene>
    <name evidence="2" type="primary">OJ1065_E04.7</name>
</gene>
<keyword evidence="1" id="KW-1133">Transmembrane helix</keyword>
<evidence type="ECO:0000256" key="1">
    <source>
        <dbReference type="SAM" id="Phobius"/>
    </source>
</evidence>
<feature type="transmembrane region" description="Helical" evidence="1">
    <location>
        <begin position="114"/>
        <end position="132"/>
    </location>
</feature>
<name>Q653R9_ORYSJ</name>
<proteinExistence type="predicted"/>
<accession>Q653R9</accession>
<evidence type="ECO:0000313" key="2">
    <source>
        <dbReference type="EMBL" id="BAD45942.1"/>
    </source>
</evidence>
<reference evidence="3" key="1">
    <citation type="journal article" date="2005" name="Nature">
        <title>The map-based sequence of the rice genome.</title>
        <authorList>
            <consortium name="International rice genome sequencing project (IRGSP)"/>
            <person name="Matsumoto T."/>
            <person name="Wu J."/>
            <person name="Kanamori H."/>
            <person name="Katayose Y."/>
            <person name="Fujisawa M."/>
            <person name="Namiki N."/>
            <person name="Mizuno H."/>
            <person name="Yamamoto K."/>
            <person name="Antonio B.A."/>
            <person name="Baba T."/>
            <person name="Sakata K."/>
            <person name="Nagamura Y."/>
            <person name="Aoki H."/>
            <person name="Arikawa K."/>
            <person name="Arita K."/>
            <person name="Bito T."/>
            <person name="Chiden Y."/>
            <person name="Fujitsuka N."/>
            <person name="Fukunaka R."/>
            <person name="Hamada M."/>
            <person name="Harada C."/>
            <person name="Hayashi A."/>
            <person name="Hijishita S."/>
            <person name="Honda M."/>
            <person name="Hosokawa S."/>
            <person name="Ichikawa Y."/>
            <person name="Idonuma A."/>
            <person name="Iijima M."/>
            <person name="Ikeda M."/>
            <person name="Ikeno M."/>
            <person name="Ito K."/>
            <person name="Ito S."/>
            <person name="Ito T."/>
            <person name="Ito Y."/>
            <person name="Ito Y."/>
            <person name="Iwabuchi A."/>
            <person name="Kamiya K."/>
            <person name="Karasawa W."/>
            <person name="Kurita K."/>
            <person name="Katagiri S."/>
            <person name="Kikuta A."/>
            <person name="Kobayashi H."/>
            <person name="Kobayashi N."/>
            <person name="Machita K."/>
            <person name="Maehara T."/>
            <person name="Masukawa M."/>
            <person name="Mizubayashi T."/>
            <person name="Mukai Y."/>
            <person name="Nagasaki H."/>
            <person name="Nagata Y."/>
            <person name="Naito S."/>
            <person name="Nakashima M."/>
            <person name="Nakama Y."/>
            <person name="Nakamichi Y."/>
            <person name="Nakamura M."/>
            <person name="Meguro A."/>
            <person name="Negishi M."/>
            <person name="Ohta I."/>
            <person name="Ohta T."/>
            <person name="Okamoto M."/>
            <person name="Ono N."/>
            <person name="Saji S."/>
            <person name="Sakaguchi M."/>
            <person name="Sakai K."/>
            <person name="Shibata M."/>
            <person name="Shimokawa T."/>
            <person name="Song J."/>
            <person name="Takazaki Y."/>
            <person name="Terasawa K."/>
            <person name="Tsugane M."/>
            <person name="Tsuji K."/>
            <person name="Ueda S."/>
            <person name="Waki K."/>
            <person name="Yamagata H."/>
            <person name="Yamamoto M."/>
            <person name="Yamamoto S."/>
            <person name="Yamane H."/>
            <person name="Yoshiki S."/>
            <person name="Yoshihara R."/>
            <person name="Yukawa K."/>
            <person name="Zhong H."/>
            <person name="Yano M."/>
            <person name="Yuan Q."/>
            <person name="Ouyang S."/>
            <person name="Liu J."/>
            <person name="Jones K.M."/>
            <person name="Gansberger K."/>
            <person name="Moffat K."/>
            <person name="Hill J."/>
            <person name="Bera J."/>
            <person name="Fadrosh D."/>
            <person name="Jin S."/>
            <person name="Johri S."/>
            <person name="Kim M."/>
            <person name="Overton L."/>
            <person name="Reardon M."/>
            <person name="Tsitrin T."/>
            <person name="Vuong H."/>
            <person name="Weaver B."/>
            <person name="Ciecko A."/>
            <person name="Tallon L."/>
            <person name="Jackson J."/>
            <person name="Pai G."/>
            <person name="Aken S.V."/>
            <person name="Utterback T."/>
            <person name="Reidmuller S."/>
            <person name="Feldblyum T."/>
            <person name="Hsiao J."/>
            <person name="Zismann V."/>
            <person name="Iobst S."/>
            <person name="de Vazeille A.R."/>
            <person name="Buell C.R."/>
            <person name="Ying K."/>
            <person name="Li Y."/>
            <person name="Lu T."/>
            <person name="Huang Y."/>
            <person name="Zhao Q."/>
            <person name="Feng Q."/>
            <person name="Zhang L."/>
            <person name="Zhu J."/>
            <person name="Weng Q."/>
            <person name="Mu J."/>
            <person name="Lu Y."/>
            <person name="Fan D."/>
            <person name="Liu Y."/>
            <person name="Guan J."/>
            <person name="Zhang Y."/>
            <person name="Yu S."/>
            <person name="Liu X."/>
            <person name="Zhang Y."/>
            <person name="Hong G."/>
            <person name="Han B."/>
            <person name="Choisne N."/>
            <person name="Demange N."/>
            <person name="Orjeda G."/>
            <person name="Samain S."/>
            <person name="Cattolico L."/>
            <person name="Pelletier E."/>
            <person name="Couloux A."/>
            <person name="Segurens B."/>
            <person name="Wincker P."/>
            <person name="D'Hont A."/>
            <person name="Scarpelli C."/>
            <person name="Weissenbach J."/>
            <person name="Salanoubat M."/>
            <person name="Quetier F."/>
            <person name="Yu Y."/>
            <person name="Kim H.R."/>
            <person name="Rambo T."/>
            <person name="Currie J."/>
            <person name="Collura K."/>
            <person name="Luo M."/>
            <person name="Yang T."/>
            <person name="Ammiraju J.S.S."/>
            <person name="Engler F."/>
            <person name="Soderlund C."/>
            <person name="Wing R.A."/>
            <person name="Palmer L.E."/>
            <person name="de la Bastide M."/>
            <person name="Spiegel L."/>
            <person name="Nascimento L."/>
            <person name="Zutavern T."/>
            <person name="O'Shaughnessy A."/>
            <person name="Dike S."/>
            <person name="Dedhia N."/>
            <person name="Preston R."/>
            <person name="Balija V."/>
            <person name="McCombie W.R."/>
            <person name="Chow T."/>
            <person name="Chen H."/>
            <person name="Chung M."/>
            <person name="Chen C."/>
            <person name="Shaw J."/>
            <person name="Wu H."/>
            <person name="Hsiao K."/>
            <person name="Chao Y."/>
            <person name="Chu M."/>
            <person name="Cheng C."/>
            <person name="Hour A."/>
            <person name="Lee P."/>
            <person name="Lin S."/>
            <person name="Lin Y."/>
            <person name="Liou J."/>
            <person name="Liu S."/>
            <person name="Hsing Y."/>
            <person name="Raghuvanshi S."/>
            <person name="Mohanty A."/>
            <person name="Bharti A.K."/>
            <person name="Gaur A."/>
            <person name="Gupta V."/>
            <person name="Kumar D."/>
            <person name="Ravi V."/>
            <person name="Vij S."/>
            <person name="Kapur A."/>
            <person name="Khurana P."/>
            <person name="Khurana P."/>
            <person name="Khurana J.P."/>
            <person name="Tyagi A.K."/>
            <person name="Gaikwad K."/>
            <person name="Singh A."/>
            <person name="Dalal V."/>
            <person name="Srivastava S."/>
            <person name="Dixit A."/>
            <person name="Pal A.K."/>
            <person name="Ghazi I.A."/>
            <person name="Yadav M."/>
            <person name="Pandit A."/>
            <person name="Bhargava A."/>
            <person name="Sureshbabu K."/>
            <person name="Batra K."/>
            <person name="Sharma T.R."/>
            <person name="Mohapatra T."/>
            <person name="Singh N.K."/>
            <person name="Messing J."/>
            <person name="Nelson A.B."/>
            <person name="Fuks G."/>
            <person name="Kavchok S."/>
            <person name="Keizer G."/>
            <person name="Linton E."/>
            <person name="Llaca V."/>
            <person name="Song R."/>
            <person name="Tanyolac B."/>
            <person name="Young S."/>
            <person name="Ho-Il K."/>
            <person name="Hahn J.H."/>
            <person name="Sangsakoo G."/>
            <person name="Vanavichit A."/>
            <person name="de Mattos Luiz.A.T."/>
            <person name="Zimmer P.D."/>
            <person name="Malone G."/>
            <person name="Dellagostin O."/>
            <person name="de Oliveira A.C."/>
            <person name="Bevan M."/>
            <person name="Bancroft I."/>
            <person name="Minx P."/>
            <person name="Cordum H."/>
            <person name="Wilson R."/>
            <person name="Cheng Z."/>
            <person name="Jin W."/>
            <person name="Jiang J."/>
            <person name="Leong S.A."/>
            <person name="Iwama H."/>
            <person name="Gojobori T."/>
            <person name="Itoh T."/>
            <person name="Niimura Y."/>
            <person name="Fujii Y."/>
            <person name="Habara T."/>
            <person name="Sakai H."/>
            <person name="Sato Y."/>
            <person name="Wilson G."/>
            <person name="Kumar K."/>
            <person name="McCouch S."/>
            <person name="Juretic N."/>
            <person name="Hoen D."/>
            <person name="Wright S."/>
            <person name="Bruskiewich R."/>
            <person name="Bureau T."/>
            <person name="Miyao A."/>
            <person name="Hirochika H."/>
            <person name="Nishikawa T."/>
            <person name="Kadowaki K."/>
            <person name="Sugiura M."/>
            <person name="Burr B."/>
            <person name="Sasaki T."/>
        </authorList>
    </citation>
    <scope>NUCLEOTIDE SEQUENCE [LARGE SCALE GENOMIC DNA]</scope>
    <source>
        <strain evidence="3">cv. Nipponbare</strain>
    </source>
</reference>
<protein>
    <recommendedName>
        <fullName evidence="4">Cell wall protein-like</fullName>
    </recommendedName>
</protein>
<organism evidence="2 3">
    <name type="scientific">Oryza sativa subsp. japonica</name>
    <name type="common">Rice</name>
    <dbReference type="NCBI Taxonomy" id="39947"/>
    <lineage>
        <taxon>Eukaryota</taxon>
        <taxon>Viridiplantae</taxon>
        <taxon>Streptophyta</taxon>
        <taxon>Embryophyta</taxon>
        <taxon>Tracheophyta</taxon>
        <taxon>Spermatophyta</taxon>
        <taxon>Magnoliopsida</taxon>
        <taxon>Liliopsida</taxon>
        <taxon>Poales</taxon>
        <taxon>Poaceae</taxon>
        <taxon>BOP clade</taxon>
        <taxon>Oryzoideae</taxon>
        <taxon>Oryzeae</taxon>
        <taxon>Oryzinae</taxon>
        <taxon>Oryza</taxon>
        <taxon>Oryza sativa</taxon>
    </lineage>
</organism>
<dbReference type="Proteomes" id="UP000000763">
    <property type="component" value="Chromosome 9"/>
</dbReference>
<keyword evidence="1" id="KW-0812">Transmembrane</keyword>
<evidence type="ECO:0000313" key="3">
    <source>
        <dbReference type="Proteomes" id="UP000000763"/>
    </source>
</evidence>
<keyword evidence="1" id="KW-0472">Membrane</keyword>
<sequence length="243" mass="26321">MPPPHIAANLSIRLAGVVRPPVPPRPCTGRPHLHHLRHRSGKVVLGIVSPPSKPLRGPSASSPIVLVVDVPSVARLVVSRRRLRRRHRSGVVRAILASVQPLPAALIASSPAPVVVVVVVVLSSFPVVVAFVPPSGRSRPSRPRPSSVPLQPRHRLRPRLRVVKPRAGRVSPSSKDRRRSRPLAVRLRCARLSPPRPFVVVVPTPRRVVACSFACVLRVVFVVPEVPEAWFAAVAEGSEGRSL</sequence>
<evidence type="ECO:0008006" key="4">
    <source>
        <dbReference type="Google" id="ProtNLM"/>
    </source>
</evidence>
<reference evidence="3" key="2">
    <citation type="journal article" date="2008" name="Nucleic Acids Res.">
        <title>The rice annotation project database (RAP-DB): 2008 update.</title>
        <authorList>
            <consortium name="The rice annotation project (RAP)"/>
        </authorList>
    </citation>
    <scope>GENOME REANNOTATION</scope>
    <source>
        <strain evidence="3">cv. Nipponbare</strain>
    </source>
</reference>
<feature type="transmembrane region" description="Helical" evidence="1">
    <location>
        <begin position="90"/>
        <end position="108"/>
    </location>
</feature>
<dbReference type="AlphaFoldDB" id="Q653R9"/>
<dbReference type="EMBL" id="AP005090">
    <property type="protein sequence ID" value="BAD45942.1"/>
    <property type="molecule type" value="Genomic_DNA"/>
</dbReference>